<evidence type="ECO:0000313" key="2">
    <source>
        <dbReference type="Proteomes" id="UP000681490"/>
    </source>
</evidence>
<organism evidence="1 2">
    <name type="scientific">ssRNA phage SRR5467090_6</name>
    <dbReference type="NCBI Taxonomy" id="2786455"/>
    <lineage>
        <taxon>Viruses</taxon>
        <taxon>Riboviria</taxon>
        <taxon>Orthornavirae</taxon>
        <taxon>Lenarviricota</taxon>
        <taxon>Leviviricetes</taxon>
        <taxon>Norzivirales</taxon>
        <taxon>Fiersviridae</taxon>
        <taxon>Nehwtovirus</taxon>
        <taxon>Nehwtovirus borborohabitans</taxon>
        <taxon>Nahjiuvirus borborohabitans</taxon>
    </lineage>
</organism>
<dbReference type="RefSeq" id="YP_010769598.1">
    <property type="nucleotide sequence ID" value="NC_074022.1"/>
</dbReference>
<dbReference type="KEGG" id="vg:80398661"/>
<sequence>MPAMAAIVCKKADETTDITYDALSGSPGDGGQAMWRQDTGAAVGLPVGYRATLTMSTQWNGPRTARRATLVYKRPYSLLNSTTNRYESQDSLVARTEITVPQAIPASEINEGVYQFLNLIGKASGLVKQCVAAGYAAT</sequence>
<keyword evidence="1" id="KW-0167">Capsid protein</keyword>
<dbReference type="Proteomes" id="UP000681490">
    <property type="component" value="Segment"/>
</dbReference>
<dbReference type="EMBL" id="BK013655">
    <property type="protein sequence ID" value="DAD50886.1"/>
    <property type="molecule type" value="Genomic_RNA"/>
</dbReference>
<evidence type="ECO:0000313" key="1">
    <source>
        <dbReference type="EMBL" id="DAD50886.1"/>
    </source>
</evidence>
<reference evidence="1" key="1">
    <citation type="submission" date="2020-09" db="EMBL/GenBank/DDBJ databases">
        <title>Leviviricetes taxonomy.</title>
        <authorList>
            <person name="Stockdale S.R."/>
            <person name="Callanan J."/>
            <person name="Adriaenssens E.M."/>
            <person name="Kuhn J.H."/>
            <person name="Rumnieks J."/>
            <person name="Shkoporov A."/>
            <person name="Draper L.A."/>
            <person name="Ross P."/>
            <person name="Hill C."/>
        </authorList>
    </citation>
    <scope>NUCLEOTIDE SEQUENCE</scope>
</reference>
<dbReference type="GO" id="GO:0019028">
    <property type="term" value="C:viral capsid"/>
    <property type="evidence" value="ECO:0007669"/>
    <property type="project" value="UniProtKB-KW"/>
</dbReference>
<gene>
    <name evidence="1" type="primary">SRR5467090_6_3</name>
</gene>
<proteinExistence type="predicted"/>
<keyword evidence="2" id="KW-1185">Reference proteome</keyword>
<accession>A0A8S5KYR5</accession>
<dbReference type="GeneID" id="80398661"/>
<protein>
    <submittedName>
        <fullName evidence="1">Coat protein</fullName>
    </submittedName>
</protein>
<name>A0A8S5KYR5_9VIRU</name>
<keyword evidence="1" id="KW-0946">Virion</keyword>